<dbReference type="Pfam" id="PF13359">
    <property type="entry name" value="DDE_Tnp_4"/>
    <property type="match status" value="1"/>
</dbReference>
<feature type="domain" description="DDE Tnp4" evidence="3">
    <location>
        <begin position="2"/>
        <end position="125"/>
    </location>
</feature>
<reference evidence="4 5" key="1">
    <citation type="submission" date="2023-02" db="EMBL/GenBank/DDBJ databases">
        <title>LHISI_Scaffold_Assembly.</title>
        <authorList>
            <person name="Stuart O.P."/>
            <person name="Cleave R."/>
            <person name="Magrath M.J.L."/>
            <person name="Mikheyev A.S."/>
        </authorList>
    </citation>
    <scope>NUCLEOTIDE SEQUENCE [LARGE SCALE GENOMIC DNA]</scope>
    <source>
        <strain evidence="4">Daus_M_001</strain>
        <tissue evidence="4">Leg muscle</tissue>
    </source>
</reference>
<sequence>MALLAVCDSNYRFTFVDISSYDKESDLAIYQNSLLDKQIRIVGELLPFTFVGDEAFALSTHVQRPYGGKNLLRENKTYNYCLSRARCYIECSFGILTNKWRVFHRAMNINVNDAVTLVKACCALHSFVRERDSVDFDCTYNWTGGRGRFNTTREHAICINNQRKVCAIFFQRRRIFAVAAYDAQTDGSSRYHMPPKVSRVQDSMRLFGRKRVVVGGGDKPQSPVCKHFRLCNARL</sequence>
<proteinExistence type="predicted"/>
<name>A0ABQ9I4D1_9NEOP</name>
<dbReference type="Proteomes" id="UP001159363">
    <property type="component" value="Chromosome 3"/>
</dbReference>
<dbReference type="EMBL" id="JARBHB010000003">
    <property type="protein sequence ID" value="KAJ8891099.1"/>
    <property type="molecule type" value="Genomic_DNA"/>
</dbReference>
<keyword evidence="2" id="KW-0479">Metal-binding</keyword>
<evidence type="ECO:0000256" key="1">
    <source>
        <dbReference type="ARBA" id="ARBA00001968"/>
    </source>
</evidence>
<accession>A0ABQ9I4D1</accession>
<evidence type="ECO:0000259" key="3">
    <source>
        <dbReference type="Pfam" id="PF13359"/>
    </source>
</evidence>
<keyword evidence="5" id="KW-1185">Reference proteome</keyword>
<comment type="cofactor">
    <cofactor evidence="1">
        <name>a divalent metal cation</name>
        <dbReference type="ChEBI" id="CHEBI:60240"/>
    </cofactor>
</comment>
<protein>
    <recommendedName>
        <fullName evidence="3">DDE Tnp4 domain-containing protein</fullName>
    </recommendedName>
</protein>
<comment type="caution">
    <text evidence="4">The sequence shown here is derived from an EMBL/GenBank/DDBJ whole genome shotgun (WGS) entry which is preliminary data.</text>
</comment>
<dbReference type="InterPro" id="IPR027806">
    <property type="entry name" value="HARBI1_dom"/>
</dbReference>
<evidence type="ECO:0000313" key="5">
    <source>
        <dbReference type="Proteomes" id="UP001159363"/>
    </source>
</evidence>
<evidence type="ECO:0000313" key="4">
    <source>
        <dbReference type="EMBL" id="KAJ8891099.1"/>
    </source>
</evidence>
<organism evidence="4 5">
    <name type="scientific">Dryococelus australis</name>
    <dbReference type="NCBI Taxonomy" id="614101"/>
    <lineage>
        <taxon>Eukaryota</taxon>
        <taxon>Metazoa</taxon>
        <taxon>Ecdysozoa</taxon>
        <taxon>Arthropoda</taxon>
        <taxon>Hexapoda</taxon>
        <taxon>Insecta</taxon>
        <taxon>Pterygota</taxon>
        <taxon>Neoptera</taxon>
        <taxon>Polyneoptera</taxon>
        <taxon>Phasmatodea</taxon>
        <taxon>Verophasmatodea</taxon>
        <taxon>Anareolatae</taxon>
        <taxon>Phasmatidae</taxon>
        <taxon>Eurycanthinae</taxon>
        <taxon>Dryococelus</taxon>
    </lineage>
</organism>
<evidence type="ECO:0000256" key="2">
    <source>
        <dbReference type="ARBA" id="ARBA00022723"/>
    </source>
</evidence>
<gene>
    <name evidence="4" type="ORF">PR048_010609</name>
</gene>